<evidence type="ECO:0000256" key="1">
    <source>
        <dbReference type="SAM" id="Phobius"/>
    </source>
</evidence>
<accession>A0ABY1Q3S5</accession>
<comment type="caution">
    <text evidence="2">The sequence shown here is derived from an EMBL/GenBank/DDBJ whole genome shotgun (WGS) entry which is preliminary data.</text>
</comment>
<dbReference type="EMBL" id="FXUI01000002">
    <property type="protein sequence ID" value="SMP58455.1"/>
    <property type="molecule type" value="Genomic_DNA"/>
</dbReference>
<proteinExistence type="predicted"/>
<gene>
    <name evidence="2" type="ORF">SAMN06296065_102475</name>
</gene>
<keyword evidence="1" id="KW-0812">Transmembrane</keyword>
<feature type="transmembrane region" description="Helical" evidence="1">
    <location>
        <begin position="42"/>
        <end position="60"/>
    </location>
</feature>
<dbReference type="RefSeq" id="WP_283405447.1">
    <property type="nucleotide sequence ID" value="NZ_FXUI01000002.1"/>
</dbReference>
<organism evidence="2 3">
    <name type="scientific">Novosphingobium panipatense</name>
    <dbReference type="NCBI Taxonomy" id="428991"/>
    <lineage>
        <taxon>Bacteria</taxon>
        <taxon>Pseudomonadati</taxon>
        <taxon>Pseudomonadota</taxon>
        <taxon>Alphaproteobacteria</taxon>
        <taxon>Sphingomonadales</taxon>
        <taxon>Sphingomonadaceae</taxon>
        <taxon>Novosphingobium</taxon>
    </lineage>
</organism>
<keyword evidence="1" id="KW-0472">Membrane</keyword>
<sequence length="65" mass="6626">MTKRQRLLHSILSGILVGLVLAVGATSGLSYAIDRPITGCAFISIGLFGVLLGALTGAVAQDLSK</sequence>
<evidence type="ECO:0000313" key="3">
    <source>
        <dbReference type="Proteomes" id="UP001157910"/>
    </source>
</evidence>
<evidence type="ECO:0008006" key="4">
    <source>
        <dbReference type="Google" id="ProtNLM"/>
    </source>
</evidence>
<protein>
    <recommendedName>
        <fullName evidence="4">Major facilitator superfamily (MFS) profile domain-containing protein</fullName>
    </recommendedName>
</protein>
<keyword evidence="3" id="KW-1185">Reference proteome</keyword>
<dbReference type="Proteomes" id="UP001157910">
    <property type="component" value="Unassembled WGS sequence"/>
</dbReference>
<keyword evidence="1" id="KW-1133">Transmembrane helix</keyword>
<reference evidence="2 3" key="1">
    <citation type="submission" date="2017-05" db="EMBL/GenBank/DDBJ databases">
        <authorList>
            <person name="Varghese N."/>
            <person name="Submissions S."/>
        </authorList>
    </citation>
    <scope>NUCLEOTIDE SEQUENCE [LARGE SCALE GENOMIC DNA]</scope>
    <source>
        <strain evidence="2 3">SM16</strain>
    </source>
</reference>
<evidence type="ECO:0000313" key="2">
    <source>
        <dbReference type="EMBL" id="SMP58455.1"/>
    </source>
</evidence>
<name>A0ABY1Q3S5_9SPHN</name>